<dbReference type="PhylomeDB" id="B8MA11"/>
<dbReference type="OrthoDB" id="4226956at2759"/>
<reference evidence="8" key="1">
    <citation type="journal article" date="2015" name="Genome Announc.">
        <title>Genome sequence of the AIDS-associated pathogen Penicillium marneffei (ATCC18224) and its near taxonomic relative Talaromyces stipitatus (ATCC10500).</title>
        <authorList>
            <person name="Nierman W.C."/>
            <person name="Fedorova-Abrams N.D."/>
            <person name="Andrianopoulos A."/>
        </authorList>
    </citation>
    <scope>NUCLEOTIDE SEQUENCE [LARGE SCALE GENOMIC DNA]</scope>
    <source>
        <strain evidence="8">ATCC 10500 / CBS 375.48 / QM 6759 / NRRL 1006</strain>
    </source>
</reference>
<proteinExistence type="predicted"/>
<feature type="domain" description="Xylanolytic transcriptional activator regulatory" evidence="6">
    <location>
        <begin position="109"/>
        <end position="182"/>
    </location>
</feature>
<dbReference type="Pfam" id="PF04082">
    <property type="entry name" value="Fungal_trans"/>
    <property type="match status" value="1"/>
</dbReference>
<dbReference type="AlphaFoldDB" id="B8MA11"/>
<keyword evidence="8" id="KW-1185">Reference proteome</keyword>
<keyword evidence="5" id="KW-0539">Nucleus</keyword>
<evidence type="ECO:0000313" key="7">
    <source>
        <dbReference type="EMBL" id="EED18340.1"/>
    </source>
</evidence>
<dbReference type="InParanoid" id="B8MA11"/>
<dbReference type="EMBL" id="EQ962655">
    <property type="protein sequence ID" value="EED18340.1"/>
    <property type="molecule type" value="Genomic_DNA"/>
</dbReference>
<organism evidence="7 8">
    <name type="scientific">Talaromyces stipitatus (strain ATCC 10500 / CBS 375.48 / QM 6759 / NRRL 1006)</name>
    <name type="common">Penicillium stipitatum</name>
    <dbReference type="NCBI Taxonomy" id="441959"/>
    <lineage>
        <taxon>Eukaryota</taxon>
        <taxon>Fungi</taxon>
        <taxon>Dikarya</taxon>
        <taxon>Ascomycota</taxon>
        <taxon>Pezizomycotina</taxon>
        <taxon>Eurotiomycetes</taxon>
        <taxon>Eurotiomycetidae</taxon>
        <taxon>Eurotiales</taxon>
        <taxon>Trichocomaceae</taxon>
        <taxon>Talaromyces</taxon>
        <taxon>Talaromyces sect. Talaromyces</taxon>
    </lineage>
</organism>
<dbReference type="PANTHER" id="PTHR31001:SF50">
    <property type="entry name" value="ZN(II)2CYS6 TRANSCRIPTION FACTOR (EUROFUNG)"/>
    <property type="match status" value="1"/>
</dbReference>
<accession>B8MA11</accession>
<evidence type="ECO:0000256" key="1">
    <source>
        <dbReference type="ARBA" id="ARBA00004123"/>
    </source>
</evidence>
<dbReference type="GO" id="GO:0003677">
    <property type="term" value="F:DNA binding"/>
    <property type="evidence" value="ECO:0007669"/>
    <property type="project" value="InterPro"/>
</dbReference>
<dbReference type="eggNOG" id="ENOG502SIT3">
    <property type="taxonomic scope" value="Eukaryota"/>
</dbReference>
<protein>
    <recommendedName>
        <fullName evidence="6">Xylanolytic transcriptional activator regulatory domain-containing protein</fullName>
    </recommendedName>
</protein>
<dbReference type="HOGENOM" id="CLU_004083_7_3_1"/>
<evidence type="ECO:0000313" key="8">
    <source>
        <dbReference type="Proteomes" id="UP000001745"/>
    </source>
</evidence>
<dbReference type="Proteomes" id="UP000001745">
    <property type="component" value="Unassembled WGS sequence"/>
</dbReference>
<keyword evidence="3" id="KW-0805">Transcription regulation</keyword>
<name>B8MA11_TALSN</name>
<evidence type="ECO:0000256" key="3">
    <source>
        <dbReference type="ARBA" id="ARBA00023015"/>
    </source>
</evidence>
<dbReference type="InterPro" id="IPR007219">
    <property type="entry name" value="XnlR_reg_dom"/>
</dbReference>
<evidence type="ECO:0000256" key="4">
    <source>
        <dbReference type="ARBA" id="ARBA00023163"/>
    </source>
</evidence>
<dbReference type="VEuPathDB" id="FungiDB:TSTA_120840"/>
<dbReference type="InterPro" id="IPR050613">
    <property type="entry name" value="Sec_Metabolite_Reg"/>
</dbReference>
<dbReference type="PANTHER" id="PTHR31001">
    <property type="entry name" value="UNCHARACTERIZED TRANSCRIPTIONAL REGULATORY PROTEIN"/>
    <property type="match status" value="1"/>
</dbReference>
<dbReference type="SMART" id="SM00906">
    <property type="entry name" value="Fungal_trans"/>
    <property type="match status" value="1"/>
</dbReference>
<dbReference type="GeneID" id="8100068"/>
<keyword evidence="2" id="KW-0479">Metal-binding</keyword>
<dbReference type="OMA" id="GYVQWHS"/>
<dbReference type="STRING" id="441959.B8MA11"/>
<dbReference type="CDD" id="cd12148">
    <property type="entry name" value="fungal_TF_MHR"/>
    <property type="match status" value="1"/>
</dbReference>
<sequence>MAVSLSVFHPTMAHRRILWNVFEENVIPVVMIFHKPSIRDIMASVAADGSGIDRALEAVIFAVYFAAVTSMDPEQCAETLGEDHSYLQQHYRTTLFLTCLRAPEDAAFVWTMTAAVHRMAQGLGLHRDGTYFGLSPFEVEIRRRLWWSIYLLDSRSSEFRAIGPQITEHSYDTRLPLNIDDSALSPDSIEAPEEKVGFTEMTFCLARCEMIVRHRRFHLNIHSGTSSSQGEQTSHQLGERMHALEQISGQLQDRYLRSCDVSVPIQWVTATVIRLALARSWLIAHLPERVTAEEITLRGTSSVQDPTREQLFQTAVEVLEFAYLLDTDPRTKQWSWFFESYPQWHSVVFVLSELCARPRTILTDRAWAVTVRAVARWTNTDFRKGGITLKIILQLMEQAATAHGRVWAGIGTQTSPLSGVSQESDGQMLYPS</sequence>
<dbReference type="GO" id="GO:0008270">
    <property type="term" value="F:zinc ion binding"/>
    <property type="evidence" value="ECO:0007669"/>
    <property type="project" value="InterPro"/>
</dbReference>
<dbReference type="GO" id="GO:0005634">
    <property type="term" value="C:nucleus"/>
    <property type="evidence" value="ECO:0007669"/>
    <property type="project" value="UniProtKB-SubCell"/>
</dbReference>
<gene>
    <name evidence="7" type="ORF">TSTA_120840</name>
</gene>
<keyword evidence="4" id="KW-0804">Transcription</keyword>
<evidence type="ECO:0000256" key="5">
    <source>
        <dbReference type="ARBA" id="ARBA00023242"/>
    </source>
</evidence>
<evidence type="ECO:0000256" key="2">
    <source>
        <dbReference type="ARBA" id="ARBA00022723"/>
    </source>
</evidence>
<dbReference type="RefSeq" id="XP_002482332.1">
    <property type="nucleotide sequence ID" value="XM_002482287.1"/>
</dbReference>
<dbReference type="GO" id="GO:0006351">
    <property type="term" value="P:DNA-templated transcription"/>
    <property type="evidence" value="ECO:0007669"/>
    <property type="project" value="InterPro"/>
</dbReference>
<comment type="subcellular location">
    <subcellularLocation>
        <location evidence="1">Nucleus</location>
    </subcellularLocation>
</comment>
<evidence type="ECO:0000259" key="6">
    <source>
        <dbReference type="SMART" id="SM00906"/>
    </source>
</evidence>